<dbReference type="InterPro" id="IPR015946">
    <property type="entry name" value="KH_dom-like_a/b"/>
</dbReference>
<dbReference type="Gene3D" id="3.30.300.20">
    <property type="match status" value="1"/>
</dbReference>
<protein>
    <recommendedName>
        <fullName evidence="2 8">GTPase Der</fullName>
    </recommendedName>
    <alternativeName>
        <fullName evidence="7 8">GTP-binding protein EngA</fullName>
    </alternativeName>
</protein>
<dbReference type="PIRSF" id="PIRSF006485">
    <property type="entry name" value="GTP-binding_EngA"/>
    <property type="match status" value="1"/>
</dbReference>
<feature type="binding site" evidence="8">
    <location>
        <begin position="308"/>
        <end position="311"/>
    </location>
    <ligand>
        <name>GTP</name>
        <dbReference type="ChEBI" id="CHEBI:37565"/>
        <label>2</label>
    </ligand>
</feature>
<keyword evidence="13" id="KW-1185">Reference proteome</keyword>
<dbReference type="PRINTS" id="PR00326">
    <property type="entry name" value="GTP1OBG"/>
</dbReference>
<dbReference type="CDD" id="cd01894">
    <property type="entry name" value="EngA1"/>
    <property type="match status" value="1"/>
</dbReference>
<sequence length="460" mass="53502">MIPILALIGRSNVGKSTLFNWITRTKDAIVSDYYGVTRDRKYGNFTLKGKKITVIDTCGIDNIKNIKNNEIIQSFLAIEEANIIFFVVDAKEGLTSTDKDIAKYLHKTKKKIYLLINKVNNNIIIDNFYTLGISDMYYINSDKKSLFELIKFCFMYFFKLKNQQVLLNLKKEYHRIKKYKKNNKDIISYIKIAIVGKPNVGKSTLINYILKENRVITSDIPGTTRDSIYIQTNYKKQNYILIDTAGVRKRTKITGIIEKFSVSQTLKSIKNANVVLMLIDACLGVSNQDLLLSNFILKSGRSLIIVVNKSDKIKSLNFNLIKNNFYSRFSFIDFIRIHFVSALSGKGIDDLFLSINETYSLYNSNYKTSLLTRILKKAEEKHPLPFIYKKKIKMKYAHIGSRNPFTIIIHGRKLYDIPCNYKRYLICFFRRSLNIFGFLITISFKENKNPYVYKINKNYK</sequence>
<evidence type="ECO:0000256" key="8">
    <source>
        <dbReference type="HAMAP-Rule" id="MF_00195"/>
    </source>
</evidence>
<organism evidence="12 13">
    <name type="scientific">Candidatus Providencia siddallii</name>
    <dbReference type="NCBI Taxonomy" id="1715285"/>
    <lineage>
        <taxon>Bacteria</taxon>
        <taxon>Pseudomonadati</taxon>
        <taxon>Pseudomonadota</taxon>
        <taxon>Gammaproteobacteria</taxon>
        <taxon>Enterobacterales</taxon>
        <taxon>Morganellaceae</taxon>
        <taxon>Providencia</taxon>
    </lineage>
</organism>
<feature type="binding site" evidence="8">
    <location>
        <begin position="243"/>
        <end position="247"/>
    </location>
    <ligand>
        <name>GTP</name>
        <dbReference type="ChEBI" id="CHEBI:37565"/>
        <label>2</label>
    </ligand>
</feature>
<keyword evidence="6 8" id="KW-0342">GTP-binding</keyword>
<dbReference type="InterPro" id="IPR005225">
    <property type="entry name" value="Small_GTP-bd"/>
</dbReference>
<evidence type="ECO:0000256" key="9">
    <source>
        <dbReference type="PROSITE-ProRule" id="PRU01049"/>
    </source>
</evidence>
<dbReference type="Pfam" id="PF01926">
    <property type="entry name" value="MMR_HSR1"/>
    <property type="match status" value="2"/>
</dbReference>
<name>A0ABM9NP99_9GAMM</name>
<dbReference type="RefSeq" id="WP_341764764.1">
    <property type="nucleotide sequence ID" value="NZ_OZ034688.1"/>
</dbReference>
<evidence type="ECO:0000313" key="13">
    <source>
        <dbReference type="Proteomes" id="UP001497533"/>
    </source>
</evidence>
<dbReference type="Pfam" id="PF14714">
    <property type="entry name" value="KH_dom-like"/>
    <property type="match status" value="1"/>
</dbReference>
<dbReference type="InterPro" id="IPR032859">
    <property type="entry name" value="KH_dom-like"/>
</dbReference>
<reference evidence="12" key="1">
    <citation type="submission" date="2024-04" db="EMBL/GenBank/DDBJ databases">
        <authorList>
            <person name="Manzano-Marin A."/>
            <person name="Manzano-Marin A."/>
            <person name="Alejandro Manzano Marin A."/>
        </authorList>
    </citation>
    <scope>NUCLEOTIDE SEQUENCE [LARGE SCALE GENOMIC DNA]</scope>
    <source>
        <strain evidence="12">TABTEA</strain>
    </source>
</reference>
<dbReference type="InterPro" id="IPR016484">
    <property type="entry name" value="GTPase_Der"/>
</dbReference>
<evidence type="ECO:0000256" key="6">
    <source>
        <dbReference type="ARBA" id="ARBA00023134"/>
    </source>
</evidence>
<dbReference type="NCBIfam" id="TIGR03594">
    <property type="entry name" value="GTPase_EngA"/>
    <property type="match status" value="1"/>
</dbReference>
<comment type="function">
    <text evidence="8 10">GTPase that plays an essential role in the late steps of ribosome biogenesis.</text>
</comment>
<dbReference type="PANTHER" id="PTHR43834:SF6">
    <property type="entry name" value="GTPASE DER"/>
    <property type="match status" value="1"/>
</dbReference>
<evidence type="ECO:0000256" key="1">
    <source>
        <dbReference type="ARBA" id="ARBA00008279"/>
    </source>
</evidence>
<evidence type="ECO:0000256" key="3">
    <source>
        <dbReference type="ARBA" id="ARBA00022517"/>
    </source>
</evidence>
<dbReference type="CDD" id="cd01895">
    <property type="entry name" value="EngA2"/>
    <property type="match status" value="1"/>
</dbReference>
<dbReference type="InterPro" id="IPR027417">
    <property type="entry name" value="P-loop_NTPase"/>
</dbReference>
<evidence type="ECO:0000256" key="4">
    <source>
        <dbReference type="ARBA" id="ARBA00022737"/>
    </source>
</evidence>
<evidence type="ECO:0000259" key="11">
    <source>
        <dbReference type="PROSITE" id="PS51712"/>
    </source>
</evidence>
<gene>
    <name evidence="8 12" type="primary">der</name>
    <name evidence="12" type="ORF">PRHACTZTBTEA_372</name>
</gene>
<dbReference type="EMBL" id="OZ034688">
    <property type="protein sequence ID" value="CAL1329294.1"/>
    <property type="molecule type" value="Genomic_DNA"/>
</dbReference>
<accession>A0ABM9NP99</accession>
<evidence type="ECO:0000256" key="10">
    <source>
        <dbReference type="RuleBase" id="RU004481"/>
    </source>
</evidence>
<evidence type="ECO:0000256" key="5">
    <source>
        <dbReference type="ARBA" id="ARBA00022741"/>
    </source>
</evidence>
<keyword evidence="5 8" id="KW-0547">Nucleotide-binding</keyword>
<feature type="domain" description="EngA-type G" evidence="11">
    <location>
        <begin position="190"/>
        <end position="363"/>
    </location>
</feature>
<dbReference type="NCBIfam" id="TIGR00231">
    <property type="entry name" value="small_GTP"/>
    <property type="match status" value="2"/>
</dbReference>
<keyword evidence="4 10" id="KW-0677">Repeat</keyword>
<evidence type="ECO:0000256" key="7">
    <source>
        <dbReference type="ARBA" id="ARBA00032345"/>
    </source>
</evidence>
<dbReference type="HAMAP" id="MF_00195">
    <property type="entry name" value="GTPase_Der"/>
    <property type="match status" value="1"/>
</dbReference>
<dbReference type="InterPro" id="IPR006073">
    <property type="entry name" value="GTP-bd"/>
</dbReference>
<dbReference type="SUPFAM" id="SSF52540">
    <property type="entry name" value="P-loop containing nucleoside triphosphate hydrolases"/>
    <property type="match status" value="2"/>
</dbReference>
<proteinExistence type="inferred from homology"/>
<dbReference type="InterPro" id="IPR031166">
    <property type="entry name" value="G_ENGA"/>
</dbReference>
<feature type="binding site" evidence="8">
    <location>
        <begin position="196"/>
        <end position="203"/>
    </location>
    <ligand>
        <name>GTP</name>
        <dbReference type="ChEBI" id="CHEBI:37565"/>
        <label>2</label>
    </ligand>
</feature>
<dbReference type="Proteomes" id="UP001497533">
    <property type="component" value="Chromosome"/>
</dbReference>
<evidence type="ECO:0000313" key="12">
    <source>
        <dbReference type="EMBL" id="CAL1329294.1"/>
    </source>
</evidence>
<comment type="caution">
    <text evidence="8">Lacks conserved residue(s) required for the propagation of feature annotation.</text>
</comment>
<keyword evidence="3 8" id="KW-0690">Ribosome biogenesis</keyword>
<feature type="binding site" evidence="8">
    <location>
        <begin position="9"/>
        <end position="16"/>
    </location>
    <ligand>
        <name>GTP</name>
        <dbReference type="ChEBI" id="CHEBI:37565"/>
        <label>1</label>
    </ligand>
</feature>
<dbReference type="PANTHER" id="PTHR43834">
    <property type="entry name" value="GTPASE DER"/>
    <property type="match status" value="1"/>
</dbReference>
<dbReference type="Gene3D" id="3.40.50.300">
    <property type="entry name" value="P-loop containing nucleotide triphosphate hydrolases"/>
    <property type="match status" value="2"/>
</dbReference>
<comment type="subunit">
    <text evidence="8">Associates with the 50S ribosomal subunit.</text>
</comment>
<evidence type="ECO:0000256" key="2">
    <source>
        <dbReference type="ARBA" id="ARBA00020953"/>
    </source>
</evidence>
<comment type="similarity">
    <text evidence="1 8 9 10">Belongs to the TRAFAC class TrmE-Era-EngA-EngB-Septin-like GTPase superfamily. EngA (Der) GTPase family.</text>
</comment>
<dbReference type="PROSITE" id="PS51712">
    <property type="entry name" value="G_ENGA"/>
    <property type="match status" value="1"/>
</dbReference>
<feature type="binding site" evidence="8">
    <location>
        <begin position="56"/>
        <end position="60"/>
    </location>
    <ligand>
        <name>GTP</name>
        <dbReference type="ChEBI" id="CHEBI:37565"/>
        <label>1</label>
    </ligand>
</feature>